<dbReference type="CDD" id="cd16018">
    <property type="entry name" value="Enpp"/>
    <property type="match status" value="1"/>
</dbReference>
<dbReference type="PANTHER" id="PTHR10151:SF120">
    <property type="entry name" value="BIS(5'-ADENOSYL)-TRIPHOSPHATASE"/>
    <property type="match status" value="1"/>
</dbReference>
<dbReference type="SUPFAM" id="SSF53649">
    <property type="entry name" value="Alkaline phosphatase-like"/>
    <property type="match status" value="1"/>
</dbReference>
<evidence type="ECO:0000313" key="2">
    <source>
        <dbReference type="EMBL" id="ADY44352.1"/>
    </source>
</evidence>
<organism evidence="2">
    <name type="scientific">Ascaris suum</name>
    <name type="common">Pig roundworm</name>
    <name type="synonym">Ascaris lumbricoides</name>
    <dbReference type="NCBI Taxonomy" id="6253"/>
    <lineage>
        <taxon>Eukaryota</taxon>
        <taxon>Metazoa</taxon>
        <taxon>Ecdysozoa</taxon>
        <taxon>Nematoda</taxon>
        <taxon>Chromadorea</taxon>
        <taxon>Rhabditida</taxon>
        <taxon>Spirurina</taxon>
        <taxon>Ascaridomorpha</taxon>
        <taxon>Ascaridoidea</taxon>
        <taxon>Ascarididae</taxon>
        <taxon>Ascaris</taxon>
    </lineage>
</organism>
<keyword evidence="1" id="KW-0472">Membrane</keyword>
<dbReference type="InterPro" id="IPR017850">
    <property type="entry name" value="Alkaline_phosphatase_core_sf"/>
</dbReference>
<protein>
    <submittedName>
        <fullName evidence="2">Ectonucleotide pyrophosphatase/phosphodiesterase family member 4</fullName>
    </submittedName>
</protein>
<feature type="transmembrane region" description="Helical" evidence="1">
    <location>
        <begin position="457"/>
        <end position="479"/>
    </location>
</feature>
<dbReference type="GO" id="GO:0016787">
    <property type="term" value="F:hydrolase activity"/>
    <property type="evidence" value="ECO:0007669"/>
    <property type="project" value="UniProtKB-ARBA"/>
</dbReference>
<keyword evidence="1" id="KW-1133">Transmembrane helix</keyword>
<reference evidence="2" key="1">
    <citation type="journal article" date="2011" name="Genome Res.">
        <title>Deep small RNA sequencing from the nematode Ascaris reveals conservation, functional diversification, and novel developmental profiles.</title>
        <authorList>
            <person name="Wang J."/>
            <person name="Czech B."/>
            <person name="Crunk A."/>
            <person name="Wallace A."/>
            <person name="Mitreva M."/>
            <person name="Hannon G.J."/>
            <person name="Davis R.E."/>
        </authorList>
    </citation>
    <scope>NUCLEOTIDE SEQUENCE</scope>
</reference>
<accession>F1L2J8</accession>
<dbReference type="Gene3D" id="3.40.720.10">
    <property type="entry name" value="Alkaline Phosphatase, subunit A"/>
    <property type="match status" value="1"/>
</dbReference>
<dbReference type="AlphaFoldDB" id="F1L2J8"/>
<dbReference type="PANTHER" id="PTHR10151">
    <property type="entry name" value="ECTONUCLEOTIDE PYROPHOSPHATASE/PHOSPHODIESTERASE"/>
    <property type="match status" value="1"/>
</dbReference>
<keyword evidence="1" id="KW-0812">Transmembrane</keyword>
<dbReference type="Pfam" id="PF01663">
    <property type="entry name" value="Phosphodiest"/>
    <property type="match status" value="1"/>
</dbReference>
<dbReference type="InterPro" id="IPR002591">
    <property type="entry name" value="Phosphodiest/P_Trfase"/>
</dbReference>
<dbReference type="Gene3D" id="3.30.1360.180">
    <property type="match status" value="1"/>
</dbReference>
<dbReference type="EMBL" id="JI170150">
    <property type="protein sequence ID" value="ADY44352.1"/>
    <property type="molecule type" value="mRNA"/>
</dbReference>
<proteinExistence type="evidence at transcript level"/>
<evidence type="ECO:0000256" key="1">
    <source>
        <dbReference type="SAM" id="Phobius"/>
    </source>
</evidence>
<sequence length="535" mass="60978">MYVDRFSTSLYLVIFLVNSSMILSLNQNPLLLLISFDGFRYDLLNATLVPNIWQFAQQGVHFISGSRSQYLSYTAPNHVSISTGRLEESHGIVANRFYDPISHEFYDLFNDTGKDGIINVSLSEHFYSGEPIWLSNERAQEGRRSASMFWPAGDAHWPQIPHKPTVVRSWRGYKNRSEWMEDFDEIMELFTRHDNPVNFVAWYLAEPDHTLHQNGFYNGELRKKLADLDATFHYALKKIETDEQLASRLNIILTADHGHAEIDGPKNVFCISNYVNITNITMGDNMLYVTDFERQQNIYEKLKKAVNDGNYKINVYLKQDFPERFGYRNSPRVGDIILEPHIGYAILSTCPSELLTAISRNETALHMSTHGMSPDEPEMRAMLVMRGPAFNENLRVRSIANNIDLYPLMCHVLGILEAPNNGSITNMLVALRVAKALPLAMPDVPLKVALFNKLPTILVTVVVPAFLLIIFCLAVYCFADSTERGAIFLSKGYRLLRSRDEGHQTYHLKKSLNLATSHERPVNDTLMSLSSEDEL</sequence>
<name>F1L2J8_ASCSU</name>